<accession>A0A7E4W3N4</accession>
<feature type="region of interest" description="Disordered" evidence="11">
    <location>
        <begin position="341"/>
        <end position="419"/>
    </location>
</feature>
<feature type="compositionally biased region" description="Polar residues" evidence="11">
    <location>
        <begin position="746"/>
        <end position="759"/>
    </location>
</feature>
<dbReference type="PROSITE" id="PS50262">
    <property type="entry name" value="G_PROTEIN_RECEP_F1_2"/>
    <property type="match status" value="1"/>
</dbReference>
<dbReference type="PRINTS" id="PR00237">
    <property type="entry name" value="GPCRRHODOPSN"/>
</dbReference>
<dbReference type="Proteomes" id="UP000492821">
    <property type="component" value="Unassembled WGS sequence"/>
</dbReference>
<feature type="transmembrane region" description="Helical" evidence="12">
    <location>
        <begin position="167"/>
        <end position="189"/>
    </location>
</feature>
<organism evidence="14 15">
    <name type="scientific">Panagrellus redivivus</name>
    <name type="common">Microworm</name>
    <dbReference type="NCBI Taxonomy" id="6233"/>
    <lineage>
        <taxon>Eukaryota</taxon>
        <taxon>Metazoa</taxon>
        <taxon>Ecdysozoa</taxon>
        <taxon>Nematoda</taxon>
        <taxon>Chromadorea</taxon>
        <taxon>Rhabditida</taxon>
        <taxon>Tylenchina</taxon>
        <taxon>Panagrolaimomorpha</taxon>
        <taxon>Panagrolaimoidea</taxon>
        <taxon>Panagrolaimidae</taxon>
        <taxon>Panagrellus</taxon>
    </lineage>
</organism>
<feature type="transmembrane region" description="Helical" evidence="12">
    <location>
        <begin position="125"/>
        <end position="147"/>
    </location>
</feature>
<reference evidence="14" key="1">
    <citation type="journal article" date="2013" name="Genetics">
        <title>The draft genome and transcriptome of Panagrellus redivivus are shaped by the harsh demands of a free-living lifestyle.</title>
        <authorList>
            <person name="Srinivasan J."/>
            <person name="Dillman A.R."/>
            <person name="Macchietto M.G."/>
            <person name="Heikkinen L."/>
            <person name="Lakso M."/>
            <person name="Fracchia K.M."/>
            <person name="Antoshechkin I."/>
            <person name="Mortazavi A."/>
            <person name="Wong G."/>
            <person name="Sternberg P.W."/>
        </authorList>
    </citation>
    <scope>NUCLEOTIDE SEQUENCE [LARGE SCALE GENOMIC DNA]</scope>
    <source>
        <strain evidence="14">MT8872</strain>
    </source>
</reference>
<comment type="similarity">
    <text evidence="10">Belongs to the G-protein coupled receptor 1 family.</text>
</comment>
<feature type="region of interest" description="Disordered" evidence="11">
    <location>
        <begin position="632"/>
        <end position="651"/>
    </location>
</feature>
<feature type="region of interest" description="Disordered" evidence="11">
    <location>
        <begin position="486"/>
        <end position="509"/>
    </location>
</feature>
<sequence>MMVVVASAQSAQPHKNGVTIHGIAGNKFYARLDALMPTWDPRLNPVMSPTVIPADLYATADFSYLETTVTELSENASVTVAGAVATPNTAKYLYGFCLVLIPTATILGNLLVIMSVLRFKALHSAINFLILGLAVADLLVAVSVMPYAVYIYVQGGAWYLGPLMCDIYSAFDVACSTASILLLAVISFDRYRAVSRPIQYSRQSQNIRRVVGIIIIIWVISLALASPMVLGVNNRPIDASEFECRFYNPEFSIGSSIVSFVIPCFVVLFVYIRIMMALRKREMAARARRQANQASEGNKSYDGSDEAGQIVAGPAVNVMMLALPSMTRRIKSYERQRAAVEEAGEEELLDDEEMEAEGTSGEDEDDSDGGSVFEDPAAATDDSGIGRRRGSSAPVLKKRKKSAKKQPVRGAPSRSLPITASKPAVTSQALCLSSFLPILGTATSAVRRTGSVSPRKLNVMALAAESVDNGILSSKQFIKSPKNVLKKQDVEKRQHPGRSHRSCSDAPLLSSKSPLMLQRFMADTTDTIEQLDVSRLASRSEPLYRRANNTIHDHDLAGSSSPHSSTDSLSENVHVVTNDFVSEGPTSMSRRSSDFDSSFANNTVSSLNSSNLLDKSDRSGMSDEKRYRRGFRQTPGFGRRSFTMPSMGQNTVKRRNTTGLREPFLPNFLRQLSRRSPRIFRRVDAYPCKAYTIGGNHQIAEVIENCDTATPVKKALYRSGEANDDDETDKFLASTTPNGINEVPSARNSQGSSSPNSTLNAIIRRSVTTNDAAEIEDKVRGASDIVCAIVASGSVSAQDQRFEGTTEFCVEDGVNDGIHERVHVADPRRVEEGRKSWTSVWFNLAQFVQYNRMNRGVNPSIVLYKLCQIEPN</sequence>
<keyword evidence="4 12" id="KW-1133">Transmembrane helix</keyword>
<keyword evidence="7" id="KW-1015">Disulfide bond</keyword>
<proteinExistence type="inferred from homology"/>
<evidence type="ECO:0000256" key="8">
    <source>
        <dbReference type="ARBA" id="ARBA00023170"/>
    </source>
</evidence>
<feature type="compositionally biased region" description="Basic and acidic residues" evidence="11">
    <location>
        <begin position="614"/>
        <end position="625"/>
    </location>
</feature>
<dbReference type="Pfam" id="PF00001">
    <property type="entry name" value="7tm_1"/>
    <property type="match status" value="1"/>
</dbReference>
<feature type="transmembrane region" description="Helical" evidence="12">
    <location>
        <begin position="210"/>
        <end position="231"/>
    </location>
</feature>
<dbReference type="WBParaSite" id="Pan_g6128.t1">
    <property type="protein sequence ID" value="Pan_g6128.t1"/>
    <property type="gene ID" value="Pan_g6128"/>
</dbReference>
<dbReference type="GO" id="GO:0005886">
    <property type="term" value="C:plasma membrane"/>
    <property type="evidence" value="ECO:0007669"/>
    <property type="project" value="UniProtKB-SubCell"/>
</dbReference>
<protein>
    <submittedName>
        <fullName evidence="15">G_PROTEIN_RECEP_F1_2 domain-containing protein</fullName>
    </submittedName>
</protein>
<keyword evidence="2" id="KW-1003">Cell membrane</keyword>
<name>A0A7E4W3N4_PANRE</name>
<dbReference type="SUPFAM" id="SSF81321">
    <property type="entry name" value="Family A G protein-coupled receptor-like"/>
    <property type="match status" value="1"/>
</dbReference>
<evidence type="ECO:0000313" key="14">
    <source>
        <dbReference type="Proteomes" id="UP000492821"/>
    </source>
</evidence>
<feature type="region of interest" description="Disordered" evidence="11">
    <location>
        <begin position="734"/>
        <end position="759"/>
    </location>
</feature>
<evidence type="ECO:0000256" key="5">
    <source>
        <dbReference type="ARBA" id="ARBA00023040"/>
    </source>
</evidence>
<keyword evidence="9 10" id="KW-0807">Transducer</keyword>
<comment type="subcellular location">
    <subcellularLocation>
        <location evidence="1">Cell membrane</location>
        <topology evidence="1">Multi-pass membrane protein</topology>
    </subcellularLocation>
</comment>
<dbReference type="GO" id="GO:0004930">
    <property type="term" value="F:G protein-coupled receptor activity"/>
    <property type="evidence" value="ECO:0007669"/>
    <property type="project" value="UniProtKB-KW"/>
</dbReference>
<evidence type="ECO:0000256" key="6">
    <source>
        <dbReference type="ARBA" id="ARBA00023136"/>
    </source>
</evidence>
<feature type="compositionally biased region" description="Acidic residues" evidence="11">
    <location>
        <begin position="342"/>
        <end position="368"/>
    </location>
</feature>
<dbReference type="InterPro" id="IPR000276">
    <property type="entry name" value="GPCR_Rhodpsn"/>
</dbReference>
<dbReference type="GO" id="GO:0001591">
    <property type="term" value="F:dopamine neurotransmitter receptor activity, coupled via Gi/Go"/>
    <property type="evidence" value="ECO:0007669"/>
    <property type="project" value="TreeGrafter"/>
</dbReference>
<evidence type="ECO:0000256" key="4">
    <source>
        <dbReference type="ARBA" id="ARBA00022989"/>
    </source>
</evidence>
<feature type="compositionally biased region" description="Basic residues" evidence="11">
    <location>
        <begin position="386"/>
        <end position="407"/>
    </location>
</feature>
<feature type="transmembrane region" description="Helical" evidence="12">
    <location>
        <begin position="92"/>
        <end position="113"/>
    </location>
</feature>
<evidence type="ECO:0000256" key="11">
    <source>
        <dbReference type="SAM" id="MobiDB-lite"/>
    </source>
</evidence>
<keyword evidence="8 10" id="KW-0675">Receptor</keyword>
<feature type="transmembrane region" description="Helical" evidence="12">
    <location>
        <begin position="251"/>
        <end position="272"/>
    </location>
</feature>
<dbReference type="PANTHER" id="PTHR24248">
    <property type="entry name" value="ADRENERGIC RECEPTOR-RELATED G-PROTEIN COUPLED RECEPTOR"/>
    <property type="match status" value="1"/>
</dbReference>
<dbReference type="AlphaFoldDB" id="A0A7E4W3N4"/>
<dbReference type="InterPro" id="IPR017452">
    <property type="entry name" value="GPCR_Rhodpsn_7TM"/>
</dbReference>
<dbReference type="PROSITE" id="PS00237">
    <property type="entry name" value="G_PROTEIN_RECEP_F1_1"/>
    <property type="match status" value="1"/>
</dbReference>
<evidence type="ECO:0000256" key="2">
    <source>
        <dbReference type="ARBA" id="ARBA00022475"/>
    </source>
</evidence>
<feature type="domain" description="G-protein coupled receptors family 1 profile" evidence="13">
    <location>
        <begin position="108"/>
        <end position="291"/>
    </location>
</feature>
<evidence type="ECO:0000256" key="7">
    <source>
        <dbReference type="ARBA" id="ARBA00023157"/>
    </source>
</evidence>
<dbReference type="PANTHER" id="PTHR24248:SF125">
    <property type="entry name" value="DOPAMINE D2-LIKE RECEPTOR"/>
    <property type="match status" value="1"/>
</dbReference>
<evidence type="ECO:0000256" key="3">
    <source>
        <dbReference type="ARBA" id="ARBA00022692"/>
    </source>
</evidence>
<evidence type="ECO:0000313" key="15">
    <source>
        <dbReference type="WBParaSite" id="Pan_g6128.t1"/>
    </source>
</evidence>
<evidence type="ECO:0000256" key="10">
    <source>
        <dbReference type="RuleBase" id="RU000688"/>
    </source>
</evidence>
<evidence type="ECO:0000256" key="1">
    <source>
        <dbReference type="ARBA" id="ARBA00004651"/>
    </source>
</evidence>
<keyword evidence="6 12" id="KW-0472">Membrane</keyword>
<keyword evidence="3 10" id="KW-0812">Transmembrane</keyword>
<reference evidence="15" key="2">
    <citation type="submission" date="2020-10" db="UniProtKB">
        <authorList>
            <consortium name="WormBaseParasite"/>
        </authorList>
    </citation>
    <scope>IDENTIFICATION</scope>
</reference>
<evidence type="ECO:0000256" key="9">
    <source>
        <dbReference type="ARBA" id="ARBA00023224"/>
    </source>
</evidence>
<keyword evidence="5 10" id="KW-0297">G-protein coupled receptor</keyword>
<dbReference type="Gene3D" id="1.20.1070.10">
    <property type="entry name" value="Rhodopsin 7-helix transmembrane proteins"/>
    <property type="match status" value="1"/>
</dbReference>
<feature type="region of interest" description="Disordered" evidence="11">
    <location>
        <begin position="606"/>
        <end position="625"/>
    </location>
</feature>
<dbReference type="GO" id="GO:0045202">
    <property type="term" value="C:synapse"/>
    <property type="evidence" value="ECO:0007669"/>
    <property type="project" value="GOC"/>
</dbReference>
<keyword evidence="14" id="KW-1185">Reference proteome</keyword>
<evidence type="ECO:0000259" key="13">
    <source>
        <dbReference type="PROSITE" id="PS50262"/>
    </source>
</evidence>
<evidence type="ECO:0000256" key="12">
    <source>
        <dbReference type="SAM" id="Phobius"/>
    </source>
</evidence>